<name>R4KG40_9FIRM</name>
<accession>R4KG40</accession>
<dbReference type="STRING" id="767817.Desgi_2782"/>
<dbReference type="Gene3D" id="2.40.30.10">
    <property type="entry name" value="Translation factors"/>
    <property type="match status" value="1"/>
</dbReference>
<reference evidence="3 4" key="1">
    <citation type="submission" date="2012-01" db="EMBL/GenBank/DDBJ databases">
        <title>Complete sequence of Desulfotomaculum gibsoniae DSM 7213.</title>
        <authorList>
            <consortium name="US DOE Joint Genome Institute"/>
            <person name="Lucas S."/>
            <person name="Han J."/>
            <person name="Lapidus A."/>
            <person name="Cheng J.-F."/>
            <person name="Goodwin L."/>
            <person name="Pitluck S."/>
            <person name="Peters L."/>
            <person name="Ovchinnikova G."/>
            <person name="Teshima H."/>
            <person name="Detter J.C."/>
            <person name="Han C."/>
            <person name="Tapia R."/>
            <person name="Land M."/>
            <person name="Hauser L."/>
            <person name="Kyrpides N."/>
            <person name="Ivanova N."/>
            <person name="Pagani I."/>
            <person name="Parshina S."/>
            <person name="Plugge C."/>
            <person name="Muyzer G."/>
            <person name="Kuever J."/>
            <person name="Ivanova A."/>
            <person name="Nazina T."/>
            <person name="Klenk H.-P."/>
            <person name="Brambilla E."/>
            <person name="Spring S."/>
            <person name="Stams A.F."/>
            <person name="Woyke T."/>
        </authorList>
    </citation>
    <scope>NUCLEOTIDE SEQUENCE [LARGE SCALE GENOMIC DNA]</scope>
    <source>
        <strain evidence="3 4">DSM 7213</strain>
    </source>
</reference>
<keyword evidence="4" id="KW-1185">Reference proteome</keyword>
<dbReference type="PANTHER" id="PTHR43513:SF1">
    <property type="entry name" value="ANAEROBIC SULFITE REDUCTASE SUBUNIT B"/>
    <property type="match status" value="1"/>
</dbReference>
<dbReference type="EMBL" id="CP003273">
    <property type="protein sequence ID" value="AGL02183.1"/>
    <property type="molecule type" value="Genomic_DNA"/>
</dbReference>
<dbReference type="HOGENOM" id="CLU_003827_1_1_9"/>
<evidence type="ECO:0000259" key="2">
    <source>
        <dbReference type="PROSITE" id="PS51384"/>
    </source>
</evidence>
<dbReference type="InterPro" id="IPR001433">
    <property type="entry name" value="OxRdtase_FAD/NAD-bd"/>
</dbReference>
<feature type="domain" description="FAD-binding FR-type" evidence="2">
    <location>
        <begin position="6"/>
        <end position="97"/>
    </location>
</feature>
<feature type="binding site" evidence="1">
    <location>
        <position position="244"/>
    </location>
    <ligand>
        <name>[2Fe-2S] cluster</name>
        <dbReference type="ChEBI" id="CHEBI:190135"/>
    </ligand>
</feature>
<dbReference type="InterPro" id="IPR039261">
    <property type="entry name" value="FNR_nucleotide-bd"/>
</dbReference>
<dbReference type="SUPFAM" id="SSF63380">
    <property type="entry name" value="Riboflavin synthase domain-like"/>
    <property type="match status" value="1"/>
</dbReference>
<dbReference type="AlphaFoldDB" id="R4KG40"/>
<dbReference type="InterPro" id="IPR012165">
    <property type="entry name" value="Cyt_c3_hydrogenase_gsu"/>
</dbReference>
<dbReference type="RefSeq" id="WP_006523634.1">
    <property type="nucleotide sequence ID" value="NC_021184.1"/>
</dbReference>
<feature type="binding site" evidence="1">
    <location>
        <position position="233"/>
    </location>
    <ligand>
        <name>[2Fe-2S] cluster</name>
        <dbReference type="ChEBI" id="CHEBI:190135"/>
    </ligand>
</feature>
<sequence>MTVNPYLPQSAKIISVKPQTAVDYTFIMESEIKPTSGQFVEVSLPKVGECPISVSDFGEGWFEMTIRRVGKVTNVLHQLKVGDVIFVRGPYGNGFLMDKYRGKEVVVAAGGTGLAPVKSMLNRSREYGGLTLLAGFKSPADVLFPDQLKMWEQDFNVILTVDRGDDNWHGNVGLITQYVKSLQLAKPDEVEVIVVGPPLMMKFTVQEFLGLGVPEKNITVSFERKMCCGIGKCGHCKIDDTYVCLEGPVFNYTRAKGLID</sequence>
<dbReference type="Proteomes" id="UP000013520">
    <property type="component" value="Chromosome"/>
</dbReference>
<dbReference type="InterPro" id="IPR014260">
    <property type="entry name" value="Sulphite_reductase_B"/>
</dbReference>
<dbReference type="KEGG" id="dgi:Desgi_2782"/>
<comment type="cofactor">
    <cofactor evidence="1">
        <name>[2Fe-2S] cluster</name>
        <dbReference type="ChEBI" id="CHEBI:190135"/>
    </cofactor>
    <text evidence="1">Binds 1 [2Fe-2S] cluster per subunit.</text>
</comment>
<dbReference type="InterPro" id="IPR008333">
    <property type="entry name" value="Cbr1-like_FAD-bd_dom"/>
</dbReference>
<dbReference type="InterPro" id="IPR017938">
    <property type="entry name" value="Riboflavin_synthase-like_b-brl"/>
</dbReference>
<dbReference type="GO" id="GO:0050660">
    <property type="term" value="F:flavin adenine dinucleotide binding"/>
    <property type="evidence" value="ECO:0007669"/>
    <property type="project" value="InterPro"/>
</dbReference>
<dbReference type="GO" id="GO:0016491">
    <property type="term" value="F:oxidoreductase activity"/>
    <property type="evidence" value="ECO:0007669"/>
    <property type="project" value="InterPro"/>
</dbReference>
<feature type="binding site" evidence="1">
    <location>
        <position position="228"/>
    </location>
    <ligand>
        <name>[2Fe-2S] cluster</name>
        <dbReference type="ChEBI" id="CHEBI:190135"/>
    </ligand>
</feature>
<dbReference type="GO" id="GO:0006221">
    <property type="term" value="P:pyrimidine nucleotide biosynthetic process"/>
    <property type="evidence" value="ECO:0007669"/>
    <property type="project" value="InterPro"/>
</dbReference>
<dbReference type="PROSITE" id="PS51384">
    <property type="entry name" value="FAD_FR"/>
    <property type="match status" value="1"/>
</dbReference>
<evidence type="ECO:0000256" key="1">
    <source>
        <dbReference type="PIRSR" id="PIRSR006816-2"/>
    </source>
</evidence>
<keyword evidence="1" id="KW-0479">Metal-binding</keyword>
<dbReference type="InterPro" id="IPR019480">
    <property type="entry name" value="Dihydroorotate_DH_Fe-S-bd"/>
</dbReference>
<dbReference type="InterPro" id="IPR017927">
    <property type="entry name" value="FAD-bd_FR_type"/>
</dbReference>
<dbReference type="NCBIfam" id="TIGR02911">
    <property type="entry name" value="sulfite_red_B"/>
    <property type="match status" value="1"/>
</dbReference>
<evidence type="ECO:0000313" key="4">
    <source>
        <dbReference type="Proteomes" id="UP000013520"/>
    </source>
</evidence>
<proteinExistence type="predicted"/>
<dbReference type="InterPro" id="IPR050353">
    <property type="entry name" value="PyrK_electron_transfer"/>
</dbReference>
<feature type="binding site" evidence="1">
    <location>
        <position position="236"/>
    </location>
    <ligand>
        <name>[2Fe-2S] cluster</name>
        <dbReference type="ChEBI" id="CHEBI:190135"/>
    </ligand>
</feature>
<dbReference type="PRINTS" id="PR00410">
    <property type="entry name" value="PHEHYDRXLASE"/>
</dbReference>
<dbReference type="Pfam" id="PF00175">
    <property type="entry name" value="NAD_binding_1"/>
    <property type="match status" value="1"/>
</dbReference>
<protein>
    <submittedName>
        <fullName evidence="3">Sulfite reductase, subunit B</fullName>
    </submittedName>
</protein>
<dbReference type="PANTHER" id="PTHR43513">
    <property type="entry name" value="DIHYDROOROTATE DEHYDROGENASE B (NAD(+)), ELECTRON TRANSFER SUBUNIT"/>
    <property type="match status" value="1"/>
</dbReference>
<dbReference type="eggNOG" id="COG0543">
    <property type="taxonomic scope" value="Bacteria"/>
</dbReference>
<evidence type="ECO:0000313" key="3">
    <source>
        <dbReference type="EMBL" id="AGL02183.1"/>
    </source>
</evidence>
<dbReference type="Gene3D" id="3.40.50.80">
    <property type="entry name" value="Nucleotide-binding domain of ferredoxin-NADP reductase (FNR) module"/>
    <property type="match status" value="1"/>
</dbReference>
<dbReference type="PIRSF" id="PIRSF006816">
    <property type="entry name" value="Cyc3_hyd_g"/>
    <property type="match status" value="1"/>
</dbReference>
<dbReference type="CDD" id="cd06221">
    <property type="entry name" value="sulfite_reductase_like"/>
    <property type="match status" value="1"/>
</dbReference>
<dbReference type="Pfam" id="PF10418">
    <property type="entry name" value="DHODB_Fe-S_bind"/>
    <property type="match status" value="1"/>
</dbReference>
<dbReference type="GO" id="GO:0046872">
    <property type="term" value="F:metal ion binding"/>
    <property type="evidence" value="ECO:0007669"/>
    <property type="project" value="UniProtKB-KW"/>
</dbReference>
<dbReference type="OrthoDB" id="9796486at2"/>
<gene>
    <name evidence="3" type="ORF">Desgi_2782</name>
</gene>
<dbReference type="Pfam" id="PF00970">
    <property type="entry name" value="FAD_binding_6"/>
    <property type="match status" value="1"/>
</dbReference>
<keyword evidence="1" id="KW-0408">Iron</keyword>
<keyword evidence="1" id="KW-0001">2Fe-2S</keyword>
<organism evidence="3 4">
    <name type="scientific">Desulfoscipio gibsoniae DSM 7213</name>
    <dbReference type="NCBI Taxonomy" id="767817"/>
    <lineage>
        <taxon>Bacteria</taxon>
        <taxon>Bacillati</taxon>
        <taxon>Bacillota</taxon>
        <taxon>Clostridia</taxon>
        <taxon>Eubacteriales</taxon>
        <taxon>Desulfallaceae</taxon>
        <taxon>Desulfoscipio</taxon>
    </lineage>
</organism>
<keyword evidence="1" id="KW-0411">Iron-sulfur</keyword>
<dbReference type="SUPFAM" id="SSF52343">
    <property type="entry name" value="Ferredoxin reductase-like, C-terminal NADP-linked domain"/>
    <property type="match status" value="1"/>
</dbReference>
<dbReference type="GO" id="GO:0051537">
    <property type="term" value="F:2 iron, 2 sulfur cluster binding"/>
    <property type="evidence" value="ECO:0007669"/>
    <property type="project" value="UniProtKB-KW"/>
</dbReference>